<gene>
    <name evidence="1" type="ORF">A11S_1869</name>
</gene>
<evidence type="ECO:0000313" key="2">
    <source>
        <dbReference type="Proteomes" id="UP000011932"/>
    </source>
</evidence>
<dbReference type="KEGG" id="man:A11S_1869"/>
<name>M4VKP8_9BACT</name>
<accession>M4VKP8</accession>
<dbReference type="HOGENOM" id="CLU_3312686_0_0_5"/>
<sequence>MHGGRKPGWGDRLLPLGFGVGSGGNTGWRLEKPWNGGRG</sequence>
<evidence type="ECO:0000313" key="1">
    <source>
        <dbReference type="EMBL" id="AGH98671.1"/>
    </source>
</evidence>
<dbReference type="Proteomes" id="UP000011932">
    <property type="component" value="Chromosome"/>
</dbReference>
<organism evidence="1 2">
    <name type="scientific">Micavibrio aeruginosavorus EPB</name>
    <dbReference type="NCBI Taxonomy" id="349215"/>
    <lineage>
        <taxon>Bacteria</taxon>
        <taxon>Pseudomonadati</taxon>
        <taxon>Bdellovibrionota</taxon>
        <taxon>Bdellovibrionia</taxon>
        <taxon>Bdellovibrionales</taxon>
        <taxon>Pseudobdellovibrionaceae</taxon>
        <taxon>Micavibrio</taxon>
    </lineage>
</organism>
<protein>
    <submittedName>
        <fullName evidence="1">Uncharacterized protein</fullName>
    </submittedName>
</protein>
<dbReference type="EMBL" id="CP003538">
    <property type="protein sequence ID" value="AGH98671.1"/>
    <property type="molecule type" value="Genomic_DNA"/>
</dbReference>
<proteinExistence type="predicted"/>
<dbReference type="AlphaFoldDB" id="M4VKP8"/>
<reference evidence="1 2" key="1">
    <citation type="journal article" date="2013" name="ISME J.">
        <title>By their genes ye shall know them: genomic signatures of predatory bacteria.</title>
        <authorList>
            <person name="Pasternak Z."/>
            <person name="Pietrokovski S."/>
            <person name="Rotem O."/>
            <person name="Gophna U."/>
            <person name="Lurie-Weinberger M.N."/>
            <person name="Jurkevitch E."/>
        </authorList>
    </citation>
    <scope>NUCLEOTIDE SEQUENCE [LARGE SCALE GENOMIC DNA]</scope>
    <source>
        <strain evidence="1">EPB</strain>
    </source>
</reference>